<evidence type="ECO:0000256" key="1">
    <source>
        <dbReference type="ARBA" id="ARBA00022723"/>
    </source>
</evidence>
<feature type="compositionally biased region" description="Low complexity" evidence="4">
    <location>
        <begin position="446"/>
        <end position="457"/>
    </location>
</feature>
<dbReference type="EMBL" id="JBBPBN010000079">
    <property type="protein sequence ID" value="KAK8983746.1"/>
    <property type="molecule type" value="Genomic_DNA"/>
</dbReference>
<evidence type="ECO:0000256" key="3">
    <source>
        <dbReference type="ARBA" id="ARBA00022833"/>
    </source>
</evidence>
<dbReference type="PANTHER" id="PTHR45931">
    <property type="entry name" value="SI:CH211-59O9.10"/>
    <property type="match status" value="1"/>
</dbReference>
<organism evidence="5 6">
    <name type="scientific">Hibiscus sabdariffa</name>
    <name type="common">roselle</name>
    <dbReference type="NCBI Taxonomy" id="183260"/>
    <lineage>
        <taxon>Eukaryota</taxon>
        <taxon>Viridiplantae</taxon>
        <taxon>Streptophyta</taxon>
        <taxon>Embryophyta</taxon>
        <taxon>Tracheophyta</taxon>
        <taxon>Spermatophyta</taxon>
        <taxon>Magnoliopsida</taxon>
        <taxon>eudicotyledons</taxon>
        <taxon>Gunneridae</taxon>
        <taxon>Pentapetalae</taxon>
        <taxon>rosids</taxon>
        <taxon>malvids</taxon>
        <taxon>Malvales</taxon>
        <taxon>Malvaceae</taxon>
        <taxon>Malvoideae</taxon>
        <taxon>Hibiscus</taxon>
    </lineage>
</organism>
<evidence type="ECO:0000313" key="6">
    <source>
        <dbReference type="Proteomes" id="UP001396334"/>
    </source>
</evidence>
<feature type="compositionally biased region" description="Acidic residues" evidence="4">
    <location>
        <begin position="458"/>
        <end position="468"/>
    </location>
</feature>
<keyword evidence="1" id="KW-0479">Metal-binding</keyword>
<name>A0ABR2P633_9ROSI</name>
<feature type="compositionally biased region" description="Polar residues" evidence="4">
    <location>
        <begin position="364"/>
        <end position="375"/>
    </location>
</feature>
<protein>
    <submittedName>
        <fullName evidence="5">Uncharacterized protein</fullName>
    </submittedName>
</protein>
<accession>A0ABR2P633</accession>
<sequence>MEDVKDSNSASLNMHKPEMKFSKAGLENCLAEEEKSATAENNCKGKEKINYIGCEGDGSLMDHAEGVYISRGSSFRLENLLYVPHRSDVLPRTIGKKRLVRDGSVSPKSTVLRLKQFHELVHGKGKEVVRPHASMYGGHINIISLSDSAVGNNGEASGTNIDSIRDECCENKGGRRSVHSTVLSGCMRNRAAPEVAPVMFTKSNHLTEPSHAENMLPSGIAHDADPVFRMSSWEPSSSRSSGINIGKHLNVSALAESSEMRGTYANYRDCVIDEESEARASNVESDEMVFRELQKTLCPELPIPEDFEVPSRSTRESHARSLLRTSPNSSNWRGVRASFSYFCWNVFPFEFVGDVQVRVTASASLPRSSNRTSNQRRAEPSRTRNLHLQLDMNLEMRLNIINAMEDIIDNDISDDFLEIDDFDDSDYERYLALAESDESSDEDTDYSSYSDSESYSSLDDEDENEEQDTGATDQQINSLPLSIVQTENSDDVCAICLDSPAIGETIRHLPCLHKYHKDVSRSISEMPLHFSFMQLIDFEFDQFSLRSVRVLQCIDLWLTRKALIRGTWFDTRLHYLLPETKLQHRGGNLKNLVDAGKEAAAVVNVLDEVASRKMLRTEAALVAVRDEAASNTNLKNIVDVGAPFSVPGCDRKPVSARLDPSINFLLFQSLRWHEPSSNFTSANLVNETTCEIKIFCYHCIKY</sequence>
<keyword evidence="6" id="KW-1185">Reference proteome</keyword>
<dbReference type="Gene3D" id="3.30.40.10">
    <property type="entry name" value="Zinc/RING finger domain, C3HC4 (zinc finger)"/>
    <property type="match status" value="1"/>
</dbReference>
<evidence type="ECO:0000313" key="5">
    <source>
        <dbReference type="EMBL" id="KAK8983746.1"/>
    </source>
</evidence>
<proteinExistence type="predicted"/>
<evidence type="ECO:0000256" key="2">
    <source>
        <dbReference type="ARBA" id="ARBA00022771"/>
    </source>
</evidence>
<evidence type="ECO:0000256" key="4">
    <source>
        <dbReference type="SAM" id="MobiDB-lite"/>
    </source>
</evidence>
<dbReference type="PANTHER" id="PTHR45931:SF16">
    <property type="entry name" value="RING_U-BOX SUPERFAMILY PROTEIN"/>
    <property type="match status" value="1"/>
</dbReference>
<feature type="compositionally biased region" description="Acidic residues" evidence="4">
    <location>
        <begin position="435"/>
        <end position="445"/>
    </location>
</feature>
<dbReference type="Proteomes" id="UP001396334">
    <property type="component" value="Unassembled WGS sequence"/>
</dbReference>
<comment type="caution">
    <text evidence="5">The sequence shown here is derived from an EMBL/GenBank/DDBJ whole genome shotgun (WGS) entry which is preliminary data.</text>
</comment>
<keyword evidence="2" id="KW-0863">Zinc-finger</keyword>
<keyword evidence="3" id="KW-0862">Zinc</keyword>
<feature type="region of interest" description="Disordered" evidence="4">
    <location>
        <begin position="364"/>
        <end position="384"/>
    </location>
</feature>
<dbReference type="InterPro" id="IPR051834">
    <property type="entry name" value="RING_finger_E3_ligase"/>
</dbReference>
<gene>
    <name evidence="5" type="ORF">V6N11_009533</name>
</gene>
<dbReference type="SUPFAM" id="SSF57850">
    <property type="entry name" value="RING/U-box"/>
    <property type="match status" value="1"/>
</dbReference>
<feature type="region of interest" description="Disordered" evidence="4">
    <location>
        <begin position="433"/>
        <end position="477"/>
    </location>
</feature>
<dbReference type="InterPro" id="IPR013083">
    <property type="entry name" value="Znf_RING/FYVE/PHD"/>
</dbReference>
<reference evidence="5 6" key="1">
    <citation type="journal article" date="2024" name="G3 (Bethesda)">
        <title>Genome assembly of Hibiscus sabdariffa L. provides insights into metabolisms of medicinal natural products.</title>
        <authorList>
            <person name="Kim T."/>
        </authorList>
    </citation>
    <scope>NUCLEOTIDE SEQUENCE [LARGE SCALE GENOMIC DNA]</scope>
    <source>
        <strain evidence="5">TK-2024</strain>
        <tissue evidence="5">Old leaves</tissue>
    </source>
</reference>